<accession>Q0U6U9</accession>
<dbReference type="KEGG" id="pno:SNOG_12515"/>
<dbReference type="GeneID" id="5979644"/>
<reference evidence="2" key="1">
    <citation type="journal article" date="2007" name="Plant Cell">
        <title>Dothideomycete-plant interactions illuminated by genome sequencing and EST analysis of the wheat pathogen Stagonospora nodorum.</title>
        <authorList>
            <person name="Hane J.K."/>
            <person name="Lowe R.G."/>
            <person name="Solomon P.S."/>
            <person name="Tan K.C."/>
            <person name="Schoch C.L."/>
            <person name="Spatafora J.W."/>
            <person name="Crous P.W."/>
            <person name="Kodira C."/>
            <person name="Birren B.W."/>
            <person name="Galagan J.E."/>
            <person name="Torriani S.F."/>
            <person name="McDonald B.A."/>
            <person name="Oliver R.P."/>
        </authorList>
    </citation>
    <scope>NUCLEOTIDE SEQUENCE [LARGE SCALE GENOMIC DNA]</scope>
    <source>
        <strain evidence="2">SN15 / ATCC MYA-4574 / FGSC 10173</strain>
    </source>
</reference>
<dbReference type="RefSeq" id="XP_001802735.1">
    <property type="nucleotide sequence ID" value="XM_001802683.1"/>
</dbReference>
<dbReference type="InParanoid" id="Q0U6U9"/>
<name>Q0U6U9_PHANO</name>
<dbReference type="EMBL" id="CH445346">
    <property type="protein sequence ID" value="EAT80328.1"/>
    <property type="molecule type" value="Genomic_DNA"/>
</dbReference>
<organism evidence="1 2">
    <name type="scientific">Phaeosphaeria nodorum (strain SN15 / ATCC MYA-4574 / FGSC 10173)</name>
    <name type="common">Glume blotch fungus</name>
    <name type="synonym">Parastagonospora nodorum</name>
    <dbReference type="NCBI Taxonomy" id="321614"/>
    <lineage>
        <taxon>Eukaryota</taxon>
        <taxon>Fungi</taxon>
        <taxon>Dikarya</taxon>
        <taxon>Ascomycota</taxon>
        <taxon>Pezizomycotina</taxon>
        <taxon>Dothideomycetes</taxon>
        <taxon>Pleosporomycetidae</taxon>
        <taxon>Pleosporales</taxon>
        <taxon>Pleosporineae</taxon>
        <taxon>Phaeosphaeriaceae</taxon>
        <taxon>Parastagonospora</taxon>
    </lineage>
</organism>
<gene>
    <name evidence="1" type="ORF">SNOG_12515</name>
</gene>
<dbReference type="AlphaFoldDB" id="Q0U6U9"/>
<evidence type="ECO:0000313" key="1">
    <source>
        <dbReference type="EMBL" id="EAT80328.1"/>
    </source>
</evidence>
<protein>
    <submittedName>
        <fullName evidence="1">Uncharacterized protein</fullName>
    </submittedName>
</protein>
<evidence type="ECO:0000313" key="2">
    <source>
        <dbReference type="Proteomes" id="UP000001055"/>
    </source>
</evidence>
<dbReference type="Proteomes" id="UP000001055">
    <property type="component" value="Unassembled WGS sequence"/>
</dbReference>
<sequence length="153" mass="16685">MLISSRATFRCNLACGRRGTKDLWQIRKLNLIYHDLATKTNGNIGSFSLKTKSTAGEGYQPMASLLQQAPGCQQSQQYEFYFCETTGPAIEARIVTDRSTSSPNGAGYLDSMTWFSGAGSGLPIAVTHDIITWTFAPLLPPPAPLPPSYHDQP</sequence>
<proteinExistence type="predicted"/>